<dbReference type="AlphaFoldDB" id="A0A8E2E010"/>
<protein>
    <recommendedName>
        <fullName evidence="2">Protein kinase domain-containing protein</fullName>
    </recommendedName>
</protein>
<dbReference type="OrthoDB" id="1911848at2759"/>
<feature type="chain" id="PRO_5034291665" description="Protein kinase domain-containing protein" evidence="1">
    <location>
        <begin position="20"/>
        <end position="501"/>
    </location>
</feature>
<evidence type="ECO:0000259" key="2">
    <source>
        <dbReference type="PROSITE" id="PS50011"/>
    </source>
</evidence>
<evidence type="ECO:0000313" key="3">
    <source>
        <dbReference type="EMBL" id="OCK74832.1"/>
    </source>
</evidence>
<feature type="domain" description="Protein kinase" evidence="2">
    <location>
        <begin position="145"/>
        <end position="501"/>
    </location>
</feature>
<dbReference type="GO" id="GO:0004672">
    <property type="term" value="F:protein kinase activity"/>
    <property type="evidence" value="ECO:0007669"/>
    <property type="project" value="InterPro"/>
</dbReference>
<reference evidence="3 4" key="1">
    <citation type="journal article" date="2016" name="Nat. Commun.">
        <title>Ectomycorrhizal ecology is imprinted in the genome of the dominant symbiotic fungus Cenococcum geophilum.</title>
        <authorList>
            <consortium name="DOE Joint Genome Institute"/>
            <person name="Peter M."/>
            <person name="Kohler A."/>
            <person name="Ohm R.A."/>
            <person name="Kuo A."/>
            <person name="Krutzmann J."/>
            <person name="Morin E."/>
            <person name="Arend M."/>
            <person name="Barry K.W."/>
            <person name="Binder M."/>
            <person name="Choi C."/>
            <person name="Clum A."/>
            <person name="Copeland A."/>
            <person name="Grisel N."/>
            <person name="Haridas S."/>
            <person name="Kipfer T."/>
            <person name="LaButti K."/>
            <person name="Lindquist E."/>
            <person name="Lipzen A."/>
            <person name="Maire R."/>
            <person name="Meier B."/>
            <person name="Mihaltcheva S."/>
            <person name="Molinier V."/>
            <person name="Murat C."/>
            <person name="Poggeler S."/>
            <person name="Quandt C.A."/>
            <person name="Sperisen C."/>
            <person name="Tritt A."/>
            <person name="Tisserant E."/>
            <person name="Crous P.W."/>
            <person name="Henrissat B."/>
            <person name="Nehls U."/>
            <person name="Egli S."/>
            <person name="Spatafora J.W."/>
            <person name="Grigoriev I.V."/>
            <person name="Martin F.M."/>
        </authorList>
    </citation>
    <scope>NUCLEOTIDE SEQUENCE [LARGE SCALE GENOMIC DNA]</scope>
    <source>
        <strain evidence="3 4">CBS 459.81</strain>
    </source>
</reference>
<dbReference type="PROSITE" id="PS50011">
    <property type="entry name" value="PROTEIN_KINASE_DOM"/>
    <property type="match status" value="1"/>
</dbReference>
<keyword evidence="1" id="KW-0732">Signal</keyword>
<evidence type="ECO:0000256" key="1">
    <source>
        <dbReference type="SAM" id="SignalP"/>
    </source>
</evidence>
<feature type="signal peptide" evidence="1">
    <location>
        <begin position="1"/>
        <end position="19"/>
    </location>
</feature>
<dbReference type="SUPFAM" id="SSF56112">
    <property type="entry name" value="Protein kinase-like (PK-like)"/>
    <property type="match status" value="1"/>
</dbReference>
<sequence>MSGFEVVGLLLALPPAFHAIIKSGRQLARQVNAINNPQAAFGDLSAFRNQDGRLYAQFQVARQICNDLSIDVTVRDQISNDFDDIQNMLLEAIKCVEKMENASKLSRFWIANRTRKALENSTQCLEKSVGQFSDTVQLISQLPTFPAPEWLSPEVFQPTANAEETFIADGVHIVQAHLALKRIKTDPKIGAFVREQRPFAIQDQKDIEDDTKRLAAALSAASPSDGILDIVGYRKDAQSTCFELIFDLRERYEFKGTLRSVMQETQPESLGQRINICSQLADAIFHIHKLGLVHKNINSGNIITTVDKQTRFNSSKAAPSHRLKIFLTNWHLVRKETSASLLIGQAHWLERMYQHPGRQVPRAEVAYSMAHDIYSLGVCMLELLLWKPLVIREAGKSLTISKELISEAAALKMIDQNLLSSSDPVVVAKSIKPREFQALLVALAYKRLPAAAGDRLTQLVIACLKVVENGFGASPVVQADSVETGLNYMAAVKDVLAQICV</sequence>
<dbReference type="Proteomes" id="UP000250266">
    <property type="component" value="Unassembled WGS sequence"/>
</dbReference>
<gene>
    <name evidence="3" type="ORF">K432DRAFT_188431</name>
</gene>
<name>A0A8E2E010_9PEZI</name>
<dbReference type="GO" id="GO:0005524">
    <property type="term" value="F:ATP binding"/>
    <property type="evidence" value="ECO:0007669"/>
    <property type="project" value="InterPro"/>
</dbReference>
<dbReference type="InterPro" id="IPR011009">
    <property type="entry name" value="Kinase-like_dom_sf"/>
</dbReference>
<accession>A0A8E2E010</accession>
<dbReference type="InterPro" id="IPR000719">
    <property type="entry name" value="Prot_kinase_dom"/>
</dbReference>
<dbReference type="EMBL" id="KV745406">
    <property type="protein sequence ID" value="OCK74832.1"/>
    <property type="molecule type" value="Genomic_DNA"/>
</dbReference>
<dbReference type="PANTHER" id="PTHR37542">
    <property type="entry name" value="HELO DOMAIN-CONTAINING PROTEIN-RELATED"/>
    <property type="match status" value="1"/>
</dbReference>
<keyword evidence="4" id="KW-1185">Reference proteome</keyword>
<evidence type="ECO:0000313" key="4">
    <source>
        <dbReference type="Proteomes" id="UP000250266"/>
    </source>
</evidence>
<dbReference type="PANTHER" id="PTHR37542:SF3">
    <property type="entry name" value="PRION-INHIBITION AND PROPAGATION HELO DOMAIN-CONTAINING PROTEIN"/>
    <property type="match status" value="1"/>
</dbReference>
<organism evidence="3 4">
    <name type="scientific">Lepidopterella palustris CBS 459.81</name>
    <dbReference type="NCBI Taxonomy" id="1314670"/>
    <lineage>
        <taxon>Eukaryota</taxon>
        <taxon>Fungi</taxon>
        <taxon>Dikarya</taxon>
        <taxon>Ascomycota</taxon>
        <taxon>Pezizomycotina</taxon>
        <taxon>Dothideomycetes</taxon>
        <taxon>Pleosporomycetidae</taxon>
        <taxon>Mytilinidiales</taxon>
        <taxon>Argynnaceae</taxon>
        <taxon>Lepidopterella</taxon>
    </lineage>
</organism>
<dbReference type="SMART" id="SM00220">
    <property type="entry name" value="S_TKc"/>
    <property type="match status" value="1"/>
</dbReference>
<proteinExistence type="predicted"/>
<dbReference type="Gene3D" id="1.10.510.10">
    <property type="entry name" value="Transferase(Phosphotransferase) domain 1"/>
    <property type="match status" value="1"/>
</dbReference>